<dbReference type="WBParaSite" id="MBELARI_LOCUS14480">
    <property type="protein sequence ID" value="MBELARI_LOCUS14480"/>
    <property type="gene ID" value="MBELARI_LOCUS14480"/>
</dbReference>
<dbReference type="PROSITE" id="PS50157">
    <property type="entry name" value="ZINC_FINGER_C2H2_2"/>
    <property type="match status" value="1"/>
</dbReference>
<proteinExistence type="predicted"/>
<feature type="region of interest" description="Disordered" evidence="2">
    <location>
        <begin position="20"/>
        <end position="72"/>
    </location>
</feature>
<evidence type="ECO:0000256" key="1">
    <source>
        <dbReference type="PROSITE-ProRule" id="PRU00042"/>
    </source>
</evidence>
<feature type="compositionally biased region" description="Low complexity" evidence="2">
    <location>
        <begin position="126"/>
        <end position="136"/>
    </location>
</feature>
<sequence>MDTIAPKKLKLESLLEDKFPWRQSTNNQSTIDSDTSSRKSPSTSPPPESHPTLTSLLSAPSKAFSPGRPVATRVPKNEESIAFFAQCTTCRVYIPDQEAFVQHVLLHYPNQFRLINGKNGKRAKSVRSSPSSSVPATSPRLENLTKSKATPISASTTNIDCPPSTSTSSGTNSVLRSLLSNRNASTSGISGIINRGAVLTSNKNEKDICDTCGEVFENKQDLLIHQKRHQSQSISAFTQDILKQVALKIEEDLPLEEEKLNTVPFSALDDSSITEKNLNDLFEIYRSCKQDFNKSAMKTPKVEL</sequence>
<keyword evidence="4" id="KW-1185">Reference proteome</keyword>
<accession>A0AAF3EKJ9</accession>
<name>A0AAF3EKJ9_9BILA</name>
<feature type="compositionally biased region" description="Low complexity" evidence="2">
    <location>
        <begin position="164"/>
        <end position="173"/>
    </location>
</feature>
<feature type="compositionally biased region" description="Polar residues" evidence="2">
    <location>
        <begin position="22"/>
        <end position="32"/>
    </location>
</feature>
<dbReference type="SMART" id="SM00355">
    <property type="entry name" value="ZnF_C2H2"/>
    <property type="match status" value="2"/>
</dbReference>
<evidence type="ECO:0000259" key="3">
    <source>
        <dbReference type="PROSITE" id="PS50157"/>
    </source>
</evidence>
<evidence type="ECO:0000313" key="4">
    <source>
        <dbReference type="Proteomes" id="UP000887575"/>
    </source>
</evidence>
<dbReference type="PROSITE" id="PS00028">
    <property type="entry name" value="ZINC_FINGER_C2H2_1"/>
    <property type="match status" value="1"/>
</dbReference>
<evidence type="ECO:0000256" key="2">
    <source>
        <dbReference type="SAM" id="MobiDB-lite"/>
    </source>
</evidence>
<keyword evidence="1" id="KW-0862">Zinc</keyword>
<organism evidence="4 5">
    <name type="scientific">Mesorhabditis belari</name>
    <dbReference type="NCBI Taxonomy" id="2138241"/>
    <lineage>
        <taxon>Eukaryota</taxon>
        <taxon>Metazoa</taxon>
        <taxon>Ecdysozoa</taxon>
        <taxon>Nematoda</taxon>
        <taxon>Chromadorea</taxon>
        <taxon>Rhabditida</taxon>
        <taxon>Rhabditina</taxon>
        <taxon>Rhabditomorpha</taxon>
        <taxon>Rhabditoidea</taxon>
        <taxon>Rhabditidae</taxon>
        <taxon>Mesorhabditinae</taxon>
        <taxon>Mesorhabditis</taxon>
    </lineage>
</organism>
<dbReference type="AlphaFoldDB" id="A0AAF3EKJ9"/>
<keyword evidence="1" id="KW-0479">Metal-binding</keyword>
<feature type="region of interest" description="Disordered" evidence="2">
    <location>
        <begin position="119"/>
        <end position="173"/>
    </location>
</feature>
<evidence type="ECO:0000313" key="5">
    <source>
        <dbReference type="WBParaSite" id="MBELARI_LOCUS14480"/>
    </source>
</evidence>
<dbReference type="Proteomes" id="UP000887575">
    <property type="component" value="Unassembled WGS sequence"/>
</dbReference>
<dbReference type="SUPFAM" id="SSF57667">
    <property type="entry name" value="beta-beta-alpha zinc fingers"/>
    <property type="match status" value="1"/>
</dbReference>
<dbReference type="InterPro" id="IPR013087">
    <property type="entry name" value="Znf_C2H2_type"/>
</dbReference>
<feature type="domain" description="C2H2-type" evidence="3">
    <location>
        <begin position="207"/>
        <end position="234"/>
    </location>
</feature>
<dbReference type="InterPro" id="IPR036236">
    <property type="entry name" value="Znf_C2H2_sf"/>
</dbReference>
<feature type="compositionally biased region" description="Polar residues" evidence="2">
    <location>
        <begin position="144"/>
        <end position="159"/>
    </location>
</feature>
<protein>
    <recommendedName>
        <fullName evidence="3">C2H2-type domain-containing protein</fullName>
    </recommendedName>
</protein>
<dbReference type="GO" id="GO:0008270">
    <property type="term" value="F:zinc ion binding"/>
    <property type="evidence" value="ECO:0007669"/>
    <property type="project" value="UniProtKB-KW"/>
</dbReference>
<reference evidence="5" key="1">
    <citation type="submission" date="2024-02" db="UniProtKB">
        <authorList>
            <consortium name="WormBaseParasite"/>
        </authorList>
    </citation>
    <scope>IDENTIFICATION</scope>
</reference>
<keyword evidence="1" id="KW-0863">Zinc-finger</keyword>